<dbReference type="EMBL" id="PFFQ01000037">
    <property type="protein sequence ID" value="PIW16651.1"/>
    <property type="molecule type" value="Genomic_DNA"/>
</dbReference>
<organism evidence="5 6">
    <name type="scientific">bacterium (Candidatus Blackallbacteria) CG17_big_fil_post_rev_8_21_14_2_50_48_46</name>
    <dbReference type="NCBI Taxonomy" id="2014261"/>
    <lineage>
        <taxon>Bacteria</taxon>
        <taxon>Candidatus Blackallbacteria</taxon>
    </lineage>
</organism>
<dbReference type="SUPFAM" id="SSF48403">
    <property type="entry name" value="Ankyrin repeat"/>
    <property type="match status" value="2"/>
</dbReference>
<dbReference type="Proteomes" id="UP000231019">
    <property type="component" value="Unassembled WGS sequence"/>
</dbReference>
<dbReference type="AlphaFoldDB" id="A0A2M7G4I2"/>
<dbReference type="InterPro" id="IPR050745">
    <property type="entry name" value="Multifunctional_regulatory"/>
</dbReference>
<proteinExistence type="predicted"/>
<dbReference type="PRINTS" id="PR01415">
    <property type="entry name" value="ANKYRIN"/>
</dbReference>
<evidence type="ECO:0000256" key="4">
    <source>
        <dbReference type="SAM" id="SignalP"/>
    </source>
</evidence>
<feature type="chain" id="PRO_5014857051" evidence="4">
    <location>
        <begin position="32"/>
        <end position="652"/>
    </location>
</feature>
<dbReference type="PROSITE" id="PS50088">
    <property type="entry name" value="ANK_REPEAT"/>
    <property type="match status" value="5"/>
</dbReference>
<feature type="repeat" description="ANK" evidence="3">
    <location>
        <begin position="530"/>
        <end position="562"/>
    </location>
</feature>
<feature type="repeat" description="ANK" evidence="3">
    <location>
        <begin position="149"/>
        <end position="181"/>
    </location>
</feature>
<feature type="repeat" description="ANK" evidence="3">
    <location>
        <begin position="330"/>
        <end position="362"/>
    </location>
</feature>
<dbReference type="SMART" id="SM00248">
    <property type="entry name" value="ANK"/>
    <property type="match status" value="10"/>
</dbReference>
<dbReference type="PANTHER" id="PTHR24189">
    <property type="entry name" value="MYOTROPHIN"/>
    <property type="match status" value="1"/>
</dbReference>
<reference evidence="5 6" key="1">
    <citation type="submission" date="2017-09" db="EMBL/GenBank/DDBJ databases">
        <title>Depth-based differentiation of microbial function through sediment-hosted aquifers and enrichment of novel symbionts in the deep terrestrial subsurface.</title>
        <authorList>
            <person name="Probst A.J."/>
            <person name="Ladd B."/>
            <person name="Jarett J.K."/>
            <person name="Geller-Mcgrath D.E."/>
            <person name="Sieber C.M."/>
            <person name="Emerson J.B."/>
            <person name="Anantharaman K."/>
            <person name="Thomas B.C."/>
            <person name="Malmstrom R."/>
            <person name="Stieglmeier M."/>
            <person name="Klingl A."/>
            <person name="Woyke T."/>
            <person name="Ryan C.M."/>
            <person name="Banfield J.F."/>
        </authorList>
    </citation>
    <scope>NUCLEOTIDE SEQUENCE [LARGE SCALE GENOMIC DNA]</scope>
    <source>
        <strain evidence="5">CG17_big_fil_post_rev_8_21_14_2_50_48_46</strain>
    </source>
</reference>
<dbReference type="PROSITE" id="PS50297">
    <property type="entry name" value="ANK_REP_REGION"/>
    <property type="match status" value="4"/>
</dbReference>
<feature type="repeat" description="ANK" evidence="3">
    <location>
        <begin position="563"/>
        <end position="595"/>
    </location>
</feature>
<evidence type="ECO:0000313" key="5">
    <source>
        <dbReference type="EMBL" id="PIW16651.1"/>
    </source>
</evidence>
<keyword evidence="1" id="KW-0677">Repeat</keyword>
<evidence type="ECO:0000256" key="1">
    <source>
        <dbReference type="ARBA" id="ARBA00022737"/>
    </source>
</evidence>
<name>A0A2M7G4I2_9BACT</name>
<evidence type="ECO:0000256" key="2">
    <source>
        <dbReference type="ARBA" id="ARBA00023043"/>
    </source>
</evidence>
<dbReference type="Gene3D" id="1.25.40.20">
    <property type="entry name" value="Ankyrin repeat-containing domain"/>
    <property type="match status" value="3"/>
</dbReference>
<feature type="signal peptide" evidence="4">
    <location>
        <begin position="1"/>
        <end position="31"/>
    </location>
</feature>
<feature type="repeat" description="ANK" evidence="3">
    <location>
        <begin position="451"/>
        <end position="483"/>
    </location>
</feature>
<dbReference type="InterPro" id="IPR036770">
    <property type="entry name" value="Ankyrin_rpt-contain_sf"/>
</dbReference>
<dbReference type="PANTHER" id="PTHR24189:SF50">
    <property type="entry name" value="ANKYRIN REPEAT AND SOCS BOX PROTEIN 2"/>
    <property type="match status" value="1"/>
</dbReference>
<evidence type="ECO:0000256" key="3">
    <source>
        <dbReference type="PROSITE-ProRule" id="PRU00023"/>
    </source>
</evidence>
<accession>A0A2M7G4I2</accession>
<keyword evidence="2 3" id="KW-0040">ANK repeat</keyword>
<keyword evidence="4" id="KW-0732">Signal</keyword>
<protein>
    <submittedName>
        <fullName evidence="5">Uncharacterized protein</fullName>
    </submittedName>
</protein>
<dbReference type="Pfam" id="PF12796">
    <property type="entry name" value="Ank_2"/>
    <property type="match status" value="4"/>
</dbReference>
<evidence type="ECO:0000313" key="6">
    <source>
        <dbReference type="Proteomes" id="UP000231019"/>
    </source>
</evidence>
<dbReference type="InterPro" id="IPR002110">
    <property type="entry name" value="Ankyrin_rpt"/>
</dbReference>
<comment type="caution">
    <text evidence="5">The sequence shown here is derived from an EMBL/GenBank/DDBJ whole genome shotgun (WGS) entry which is preliminary data.</text>
</comment>
<gene>
    <name evidence="5" type="ORF">COW36_12870</name>
</gene>
<sequence length="652" mass="72969">MKEENPWMISRLKLFSLMLLLGLMLAPAVFADSAQEAFLQAAEKGDLKALQKLMNAQIDLDGNLYNINESYEFHSPAIVKAAEKGHYPIVEYLLKKGAKPDASVFHWTALQAAIARNDLKMVNLLLKFKADPNLGLEYDSMGKSFAGEDGVTPVMKAAQRGSVPLLRVLLAHGGKLMQKDDTGWDALHHALRVEKLNLNCLEFLLKQSFPIRTEGSYLAEALRYSNFTAVRVLLKRGVPVNLYDLQNKEPMLMALNSPSQNLNGSIEKLLLDAGANPWQKNMHGLNYFMNFYDPSSKQAQVFKDYAKKTAQKQLQALKKKNQNPNQANEAGWTPLHWAAAAGDQVFLESLLKKGADPHKQDRLGYSPLILAAQENPQLLPSFAKYAVDWKARTPFGDVMSNLLSCGDLRQVDFLLAQGLSPNALIALPELEKRYEINCPKIRNRFGSFYQTEMTPLGLATLQLDLELARFLIEKGADLNLPISGHLRPLFVLLEMKFYNPQEHQAQIQAQQALFELFAESGADLEAFGPFGSTPFLVALSQGHDAIIASLLARGVEIDRVQPGGLTPLFWAVSKNKQEWVRFLLEKGANPNRRFQRDALSKSFMPEDQDDSNYFPIFPIESLEIMDGTTLLELARKKNNPEILQMLEAKIGS</sequence>